<dbReference type="GO" id="GO:0043571">
    <property type="term" value="P:maintenance of CRISPR repeat elements"/>
    <property type="evidence" value="ECO:0007669"/>
    <property type="project" value="InterPro"/>
</dbReference>
<dbReference type="NCBIfam" id="TIGR01868">
    <property type="entry name" value="casD_Cas5e"/>
    <property type="match status" value="1"/>
</dbReference>
<dbReference type="AlphaFoldDB" id="A0A8J3FCQ2"/>
<accession>A0A8J3FCQ2</accession>
<comment type="caution">
    <text evidence="2">The sequence shown here is derived from an EMBL/GenBank/DDBJ whole genome shotgun (WGS) entry which is preliminary data.</text>
</comment>
<dbReference type="CDD" id="cd09645">
    <property type="entry name" value="Cas5_I-E"/>
    <property type="match status" value="1"/>
</dbReference>
<dbReference type="Pfam" id="PF09704">
    <property type="entry name" value="Cas_Cas5d"/>
    <property type="match status" value="1"/>
</dbReference>
<dbReference type="Proteomes" id="UP000649739">
    <property type="component" value="Unassembled WGS sequence"/>
</dbReference>
<dbReference type="RefSeq" id="WP_189170088.1">
    <property type="nucleotide sequence ID" value="NZ_BMQB01000004.1"/>
</dbReference>
<dbReference type="GO" id="GO:0051607">
    <property type="term" value="P:defense response to virus"/>
    <property type="evidence" value="ECO:0007669"/>
    <property type="project" value="UniProtKB-KW"/>
</dbReference>
<reference evidence="2" key="1">
    <citation type="journal article" date="2014" name="Int. J. Syst. Evol. Microbiol.">
        <title>Complete genome sequence of Corynebacterium casei LMG S-19264T (=DSM 44701T), isolated from a smear-ripened cheese.</title>
        <authorList>
            <consortium name="US DOE Joint Genome Institute (JGI-PGF)"/>
            <person name="Walter F."/>
            <person name="Albersmeier A."/>
            <person name="Kalinowski J."/>
            <person name="Ruckert C."/>
        </authorList>
    </citation>
    <scope>NUCLEOTIDE SEQUENCE</scope>
    <source>
        <strain evidence="2">JCM 3090</strain>
    </source>
</reference>
<evidence type="ECO:0000256" key="1">
    <source>
        <dbReference type="ARBA" id="ARBA00023118"/>
    </source>
</evidence>
<dbReference type="InterPro" id="IPR013422">
    <property type="entry name" value="CRISPR-assoc_prot_Cas5_N"/>
</dbReference>
<dbReference type="GO" id="GO:0003723">
    <property type="term" value="F:RNA binding"/>
    <property type="evidence" value="ECO:0007669"/>
    <property type="project" value="InterPro"/>
</dbReference>
<dbReference type="Gene3D" id="3.30.70.2660">
    <property type="match status" value="1"/>
</dbReference>
<organism evidence="2 3">
    <name type="scientific">Pilimelia anulata</name>
    <dbReference type="NCBI Taxonomy" id="53371"/>
    <lineage>
        <taxon>Bacteria</taxon>
        <taxon>Bacillati</taxon>
        <taxon>Actinomycetota</taxon>
        <taxon>Actinomycetes</taxon>
        <taxon>Micromonosporales</taxon>
        <taxon>Micromonosporaceae</taxon>
        <taxon>Pilimelia</taxon>
    </lineage>
</organism>
<dbReference type="InterPro" id="IPR010147">
    <property type="entry name" value="CRISPR-assoc_prot_CasD"/>
</dbReference>
<reference evidence="2" key="2">
    <citation type="submission" date="2020-09" db="EMBL/GenBank/DDBJ databases">
        <authorList>
            <person name="Sun Q."/>
            <person name="Ohkuma M."/>
        </authorList>
    </citation>
    <scope>NUCLEOTIDE SEQUENCE</scope>
    <source>
        <strain evidence="2">JCM 3090</strain>
    </source>
</reference>
<evidence type="ECO:0000313" key="3">
    <source>
        <dbReference type="Proteomes" id="UP000649739"/>
    </source>
</evidence>
<dbReference type="InterPro" id="IPR021124">
    <property type="entry name" value="CRISPR-assoc_prot_Cas5"/>
</dbReference>
<gene>
    <name evidence="2" type="ORF">GCM10010123_23160</name>
</gene>
<evidence type="ECO:0000313" key="2">
    <source>
        <dbReference type="EMBL" id="GGJ92630.1"/>
    </source>
</evidence>
<dbReference type="EMBL" id="BMQB01000004">
    <property type="protein sequence ID" value="GGJ92630.1"/>
    <property type="molecule type" value="Genomic_DNA"/>
</dbReference>
<proteinExistence type="predicted"/>
<dbReference type="NCBIfam" id="TIGR02593">
    <property type="entry name" value="CRISPR_cas5"/>
    <property type="match status" value="1"/>
</dbReference>
<keyword evidence="3" id="KW-1185">Reference proteome</keyword>
<keyword evidence="1" id="KW-0051">Antiviral defense</keyword>
<sequence length="266" mass="28143">MSPASLVLRLAGPIQSWGERSRLNRRDTAHAPTKSGVIGLLAAAEGRRRQDPIEDLCALTLGVRTDQPGSLLRDYHTVSDHRGVPLLSASVDRHQRQRSTSPAKLTHVTQRYYLQDAVFVAAVSGPPALLGALAAAVRAPAFPLALGRRSCPPTLPLLLSGDAADGCWSGPVTDVLARVPWQAGPAHRRRYAGAVAAAAIDLPVTHDDPAGTDVRDDLPTTFRPADRGFRSRTVTHGWVTVPTCAAADPAAAGSPPAHDPFALLGW</sequence>
<protein>
    <submittedName>
        <fullName evidence="2">Type I-E CRISPR-associated protein Cas5/CasD</fullName>
    </submittedName>
</protein>
<name>A0A8J3FCQ2_9ACTN</name>